<evidence type="ECO:0000313" key="3">
    <source>
        <dbReference type="Proteomes" id="UP000583454"/>
    </source>
</evidence>
<name>A0A840ZII0_9HYPH</name>
<keyword evidence="2" id="KW-0012">Acyltransferase</keyword>
<dbReference type="GO" id="GO:0016746">
    <property type="term" value="F:acyltransferase activity"/>
    <property type="evidence" value="ECO:0007669"/>
    <property type="project" value="UniProtKB-KW"/>
</dbReference>
<dbReference type="SUPFAM" id="SSF69593">
    <property type="entry name" value="Glycerol-3-phosphate (1)-acyltransferase"/>
    <property type="match status" value="1"/>
</dbReference>
<feature type="domain" description="Phospholipid/glycerol acyltransferase" evidence="1">
    <location>
        <begin position="56"/>
        <end position="175"/>
    </location>
</feature>
<dbReference type="AlphaFoldDB" id="A0A840ZII0"/>
<dbReference type="Proteomes" id="UP000583454">
    <property type="component" value="Unassembled WGS sequence"/>
</dbReference>
<organism evidence="2 3">
    <name type="scientific">Methylorubrum rhodinum</name>
    <dbReference type="NCBI Taxonomy" id="29428"/>
    <lineage>
        <taxon>Bacteria</taxon>
        <taxon>Pseudomonadati</taxon>
        <taxon>Pseudomonadota</taxon>
        <taxon>Alphaproteobacteria</taxon>
        <taxon>Hyphomicrobiales</taxon>
        <taxon>Methylobacteriaceae</taxon>
        <taxon>Methylorubrum</taxon>
    </lineage>
</organism>
<proteinExistence type="predicted"/>
<evidence type="ECO:0000313" key="2">
    <source>
        <dbReference type="EMBL" id="MBB5757386.1"/>
    </source>
</evidence>
<protein>
    <submittedName>
        <fullName evidence="2">1-acyl-sn-glycerol-3-phosphate acyltransferase</fullName>
    </submittedName>
</protein>
<dbReference type="EMBL" id="JACHOP010000006">
    <property type="protein sequence ID" value="MBB5757386.1"/>
    <property type="molecule type" value="Genomic_DNA"/>
</dbReference>
<dbReference type="InterPro" id="IPR002123">
    <property type="entry name" value="Plipid/glycerol_acylTrfase"/>
</dbReference>
<reference evidence="2 3" key="1">
    <citation type="submission" date="2020-08" db="EMBL/GenBank/DDBJ databases">
        <title>Genomic Encyclopedia of Type Strains, Phase IV (KMG-IV): sequencing the most valuable type-strain genomes for metagenomic binning, comparative biology and taxonomic classification.</title>
        <authorList>
            <person name="Goeker M."/>
        </authorList>
    </citation>
    <scope>NUCLEOTIDE SEQUENCE [LARGE SCALE GENOMIC DNA]</scope>
    <source>
        <strain evidence="2 3">DSM 2163</strain>
    </source>
</reference>
<sequence length="274" mass="30598">MSERRPVTPAPELPERSPFVWRFMAGYLDRFVRRHLNALRLARWGTPATIEAGTPLVVYCNHPAWWDAAILILIGDRLFPERACYAPFDEAMLKRYGIFRRIGAFPVDLESRRGAAQFMTASRAVLSGPGRALWITAQGRFSDVRARPLGLKGGVGRVPEIAPDALVLPLALEYAFWEERGAEAFCAFGAPIRAGDLLALPRPERLARMEEALTDTLDRLSADVVARDPARFETLVSGQRGVGGIYDGWRRLGAMLTGRRFESGHRAARQEPDR</sequence>
<dbReference type="SMART" id="SM00563">
    <property type="entry name" value="PlsC"/>
    <property type="match status" value="1"/>
</dbReference>
<evidence type="ECO:0000259" key="1">
    <source>
        <dbReference type="SMART" id="SM00563"/>
    </source>
</evidence>
<keyword evidence="3" id="KW-1185">Reference proteome</keyword>
<comment type="caution">
    <text evidence="2">The sequence shown here is derived from an EMBL/GenBank/DDBJ whole genome shotgun (WGS) entry which is preliminary data.</text>
</comment>
<gene>
    <name evidence="2" type="ORF">HNR00_002097</name>
</gene>
<dbReference type="CDD" id="cd06551">
    <property type="entry name" value="LPLAT"/>
    <property type="match status" value="1"/>
</dbReference>
<keyword evidence="2" id="KW-0808">Transferase</keyword>
<accession>A0A840ZII0</accession>